<sequence>MPVNNGPAWSRHLSHLAAPYHDRSPSALEALSIQLEEAQVRTHHCQILLETLAETCKAASELQGADVSSSVACSKEWKEIKRKHRDVRAGLEQMQRQHGYLALELERSRALAAKCEGEIRTSGWKNGDGGNRDIDIVLTAIAKLTLAGHQLTHPEYTTVVKALRQKGGEPINLAYLQQLLEQCLSDGWLDEAEWKMLNRMKLTEKVWAVWKG</sequence>
<dbReference type="EMBL" id="JASBWS010000005">
    <property type="protein sequence ID" value="KAJ9115629.1"/>
    <property type="molecule type" value="Genomic_DNA"/>
</dbReference>
<name>A0ACC2WV16_9TREE</name>
<reference evidence="1" key="1">
    <citation type="submission" date="2023-04" db="EMBL/GenBank/DDBJ databases">
        <title>Draft Genome sequencing of Naganishia species isolated from polar environments using Oxford Nanopore Technology.</title>
        <authorList>
            <person name="Leo P."/>
            <person name="Venkateswaran K."/>
        </authorList>
    </citation>
    <scope>NUCLEOTIDE SEQUENCE</scope>
    <source>
        <strain evidence="1">MNA-CCFEE 5262</strain>
    </source>
</reference>
<evidence type="ECO:0000313" key="2">
    <source>
        <dbReference type="Proteomes" id="UP001230649"/>
    </source>
</evidence>
<organism evidence="1 2">
    <name type="scientific">Naganishia adeliensis</name>
    <dbReference type="NCBI Taxonomy" id="92952"/>
    <lineage>
        <taxon>Eukaryota</taxon>
        <taxon>Fungi</taxon>
        <taxon>Dikarya</taxon>
        <taxon>Basidiomycota</taxon>
        <taxon>Agaricomycotina</taxon>
        <taxon>Tremellomycetes</taxon>
        <taxon>Filobasidiales</taxon>
        <taxon>Filobasidiaceae</taxon>
        <taxon>Naganishia</taxon>
    </lineage>
</organism>
<proteinExistence type="predicted"/>
<comment type="caution">
    <text evidence="1">The sequence shown here is derived from an EMBL/GenBank/DDBJ whole genome shotgun (WGS) entry which is preliminary data.</text>
</comment>
<gene>
    <name evidence="1" type="ORF">QFC20_000955</name>
</gene>
<evidence type="ECO:0000313" key="1">
    <source>
        <dbReference type="EMBL" id="KAJ9115629.1"/>
    </source>
</evidence>
<accession>A0ACC2WV16</accession>
<dbReference type="Proteomes" id="UP001230649">
    <property type="component" value="Unassembled WGS sequence"/>
</dbReference>
<keyword evidence="2" id="KW-1185">Reference proteome</keyword>
<protein>
    <submittedName>
        <fullName evidence="1">Uncharacterized protein</fullName>
    </submittedName>
</protein>